<keyword evidence="3" id="KW-0378">Hydrolase</keyword>
<reference evidence="3" key="1">
    <citation type="submission" date="2021-03" db="EMBL/GenBank/DDBJ databases">
        <title>Whole genome shotgun sequence of Actinoplanes consettensis NBRC 14913.</title>
        <authorList>
            <person name="Komaki H."/>
            <person name="Tamura T."/>
        </authorList>
    </citation>
    <scope>NUCLEOTIDE SEQUENCE</scope>
    <source>
        <strain evidence="3">NBRC 14913</strain>
    </source>
</reference>
<evidence type="ECO:0000313" key="4">
    <source>
        <dbReference type="Proteomes" id="UP000680865"/>
    </source>
</evidence>
<comment type="caution">
    <text evidence="3">The sequence shown here is derived from an EMBL/GenBank/DDBJ whole genome shotgun (WGS) entry which is preliminary data.</text>
</comment>
<evidence type="ECO:0000259" key="2">
    <source>
        <dbReference type="SMART" id="SM00507"/>
    </source>
</evidence>
<dbReference type="AlphaFoldDB" id="A0A919SN49"/>
<keyword evidence="4" id="KW-1185">Reference proteome</keyword>
<evidence type="ECO:0000313" key="3">
    <source>
        <dbReference type="EMBL" id="GIM75211.1"/>
    </source>
</evidence>
<keyword evidence="3" id="KW-0540">Nuclease</keyword>
<dbReference type="SMART" id="SM00507">
    <property type="entry name" value="HNHc"/>
    <property type="match status" value="1"/>
</dbReference>
<proteinExistence type="predicted"/>
<feature type="region of interest" description="Disordered" evidence="1">
    <location>
        <begin position="409"/>
        <end position="430"/>
    </location>
</feature>
<dbReference type="Pfam" id="PF02720">
    <property type="entry name" value="DUF222"/>
    <property type="match status" value="1"/>
</dbReference>
<feature type="domain" description="HNH nuclease" evidence="2">
    <location>
        <begin position="336"/>
        <end position="388"/>
    </location>
</feature>
<dbReference type="EMBL" id="BOQP01000022">
    <property type="protein sequence ID" value="GIM75211.1"/>
    <property type="molecule type" value="Genomic_DNA"/>
</dbReference>
<name>A0A919SN49_9ACTN</name>
<gene>
    <name evidence="3" type="ORF">Aco04nite_44240</name>
</gene>
<protein>
    <submittedName>
        <fullName evidence="3">HNH endonuclease</fullName>
    </submittedName>
</protein>
<dbReference type="CDD" id="cd00085">
    <property type="entry name" value="HNHc"/>
    <property type="match status" value="1"/>
</dbReference>
<organism evidence="3 4">
    <name type="scientific">Winogradskya consettensis</name>
    <dbReference type="NCBI Taxonomy" id="113560"/>
    <lineage>
        <taxon>Bacteria</taxon>
        <taxon>Bacillati</taxon>
        <taxon>Actinomycetota</taxon>
        <taxon>Actinomycetes</taxon>
        <taxon>Micromonosporales</taxon>
        <taxon>Micromonosporaceae</taxon>
        <taxon>Winogradskya</taxon>
    </lineage>
</organism>
<accession>A0A919SN49</accession>
<evidence type="ECO:0000256" key="1">
    <source>
        <dbReference type="SAM" id="MobiDB-lite"/>
    </source>
</evidence>
<sequence length="430" mass="46726">MCSILGLMLAELERLSKGAAELAAAPLWPLSDHDVTGMLHAAHHLAQVATVLQARLVRQACSRGIPEAQGYRNAKGWLRSLLLVDPQPARELVAHAEVLQRPVLGQAVLDGRVDLRQAAVIVETLDALPDDLAQTDGAVDTYAIVELAETALLDMAGEFPAYQLRRVGERILEHVAPGVADQAGAAALARQEARVRPRRGFTMSLPVNGMVRLSGALGLEDAAVVQAALHPLCVPSPDDKRTPAQQRADALTEVCRVVLRTAELPVDGGEPPQLSVSVAYDPLAQTLGVGTTDTGVRVSPETVRRLACDARVLPVVLGGQGQVLNAGRRRRLASGALRRVLHLRDRGCGFPGCDRPPRWTEAHHVWFWADGGPTNVDNMVLLCVRHHKVLHDPGAGWRIRFGPDRRPDFIPPPDVDPYQKPCRNQYHQRQ</sequence>
<dbReference type="InterPro" id="IPR003870">
    <property type="entry name" value="DUF222"/>
</dbReference>
<dbReference type="Proteomes" id="UP000680865">
    <property type="component" value="Unassembled WGS sequence"/>
</dbReference>
<dbReference type="InterPro" id="IPR003615">
    <property type="entry name" value="HNH_nuc"/>
</dbReference>
<keyword evidence="3" id="KW-0255">Endonuclease</keyword>
<dbReference type="GO" id="GO:0004519">
    <property type="term" value="F:endonuclease activity"/>
    <property type="evidence" value="ECO:0007669"/>
    <property type="project" value="UniProtKB-KW"/>
</dbReference>